<keyword evidence="3" id="KW-1185">Reference proteome</keyword>
<comment type="caution">
    <text evidence="2">The sequence shown here is derived from an EMBL/GenBank/DDBJ whole genome shotgun (WGS) entry which is preliminary data.</text>
</comment>
<dbReference type="AlphaFoldDB" id="A0A9N9D990"/>
<proteinExistence type="predicted"/>
<dbReference type="Proteomes" id="UP000789759">
    <property type="component" value="Unassembled WGS sequence"/>
</dbReference>
<keyword evidence="1" id="KW-0175">Coiled coil</keyword>
<protein>
    <submittedName>
        <fullName evidence="2">19615_t:CDS:1</fullName>
    </submittedName>
</protein>
<feature type="coiled-coil region" evidence="1">
    <location>
        <begin position="8"/>
        <end position="84"/>
    </location>
</feature>
<accession>A0A9N9D990</accession>
<evidence type="ECO:0000313" key="2">
    <source>
        <dbReference type="EMBL" id="CAG8632638.1"/>
    </source>
</evidence>
<name>A0A9N9D990_9GLOM</name>
<dbReference type="EMBL" id="CAJVQA010006029">
    <property type="protein sequence ID" value="CAG8632638.1"/>
    <property type="molecule type" value="Genomic_DNA"/>
</dbReference>
<gene>
    <name evidence="2" type="ORF">CPELLU_LOCUS8464</name>
</gene>
<reference evidence="2" key="1">
    <citation type="submission" date="2021-06" db="EMBL/GenBank/DDBJ databases">
        <authorList>
            <person name="Kallberg Y."/>
            <person name="Tangrot J."/>
            <person name="Rosling A."/>
        </authorList>
    </citation>
    <scope>NUCLEOTIDE SEQUENCE</scope>
    <source>
        <strain evidence="2">FL966</strain>
    </source>
</reference>
<dbReference type="OrthoDB" id="2429623at2759"/>
<evidence type="ECO:0000313" key="3">
    <source>
        <dbReference type="Proteomes" id="UP000789759"/>
    </source>
</evidence>
<organism evidence="2 3">
    <name type="scientific">Cetraspora pellucida</name>
    <dbReference type="NCBI Taxonomy" id="1433469"/>
    <lineage>
        <taxon>Eukaryota</taxon>
        <taxon>Fungi</taxon>
        <taxon>Fungi incertae sedis</taxon>
        <taxon>Mucoromycota</taxon>
        <taxon>Glomeromycotina</taxon>
        <taxon>Glomeromycetes</taxon>
        <taxon>Diversisporales</taxon>
        <taxon>Gigasporaceae</taxon>
        <taxon>Cetraspora</taxon>
    </lineage>
</organism>
<sequence>MADSQTTIASLRGLNSKLTLEITELRKKYAKVKAENIKLKQIIEENTKFKTRFEKQDRKNKTDIANLISKNTKLKSRVLKLEQKLPQNNEEKGNLIAKLDNTAFYKMNFDNTSEQIKDISNNISNPDIYQESIQYSESLICTISKSSENKEIKTISNKIRERNQEKKH</sequence>
<evidence type="ECO:0000256" key="1">
    <source>
        <dbReference type="SAM" id="Coils"/>
    </source>
</evidence>